<sequence length="65" mass="7454">MDGNQSATVFRSKQKQFIDENETEHSTRPGGVSSMKVLLMRFSNCKFEEVSIASQMHYMPFFSSN</sequence>
<proteinExistence type="predicted"/>
<accession>A0A1J1IL14</accession>
<evidence type="ECO:0000256" key="1">
    <source>
        <dbReference type="SAM" id="MobiDB-lite"/>
    </source>
</evidence>
<reference evidence="2 3" key="1">
    <citation type="submission" date="2015-04" db="EMBL/GenBank/DDBJ databases">
        <authorList>
            <person name="Syromyatnikov M.Y."/>
            <person name="Popov V.N."/>
        </authorList>
    </citation>
    <scope>NUCLEOTIDE SEQUENCE [LARGE SCALE GENOMIC DNA]</scope>
</reference>
<dbReference type="AlphaFoldDB" id="A0A1J1IL14"/>
<name>A0A1J1IL14_9DIPT</name>
<organism evidence="2 3">
    <name type="scientific">Clunio marinus</name>
    <dbReference type="NCBI Taxonomy" id="568069"/>
    <lineage>
        <taxon>Eukaryota</taxon>
        <taxon>Metazoa</taxon>
        <taxon>Ecdysozoa</taxon>
        <taxon>Arthropoda</taxon>
        <taxon>Hexapoda</taxon>
        <taxon>Insecta</taxon>
        <taxon>Pterygota</taxon>
        <taxon>Neoptera</taxon>
        <taxon>Endopterygota</taxon>
        <taxon>Diptera</taxon>
        <taxon>Nematocera</taxon>
        <taxon>Chironomoidea</taxon>
        <taxon>Chironomidae</taxon>
        <taxon>Clunio</taxon>
    </lineage>
</organism>
<feature type="compositionally biased region" description="Polar residues" evidence="1">
    <location>
        <begin position="1"/>
        <end position="11"/>
    </location>
</feature>
<dbReference type="EMBL" id="CVRI01000054">
    <property type="protein sequence ID" value="CRL00450.1"/>
    <property type="molecule type" value="Genomic_DNA"/>
</dbReference>
<gene>
    <name evidence="2" type="ORF">CLUMA_CG013713</name>
</gene>
<feature type="region of interest" description="Disordered" evidence="1">
    <location>
        <begin position="1"/>
        <end position="31"/>
    </location>
</feature>
<keyword evidence="3" id="KW-1185">Reference proteome</keyword>
<dbReference type="Proteomes" id="UP000183832">
    <property type="component" value="Unassembled WGS sequence"/>
</dbReference>
<evidence type="ECO:0000313" key="3">
    <source>
        <dbReference type="Proteomes" id="UP000183832"/>
    </source>
</evidence>
<protein>
    <submittedName>
        <fullName evidence="2">CLUMA_CG013713, isoform A</fullName>
    </submittedName>
</protein>
<evidence type="ECO:0000313" key="2">
    <source>
        <dbReference type="EMBL" id="CRL00450.1"/>
    </source>
</evidence>